<sequence length="276" mass="32324">MTDTTPSSRFLTLPAELRLAILDFALSSQNNGDGFCNRSPVWPGGLYLDENYSSSSSNLGILLTCRQFRHDFTVLAFSRIPFVITDIYSSLLTRLNILQSHQISAIRHLTFVAGARQFREMVHWHRYPFNVEALRLDSLKVVLHRSAHWHYPSDFTSDMVSLLRRLQHVQSLSFFRNGANVKGFFKTWYNRLIGLVLKEDHYQRYDAPSAPNVEDTWWDWGFDDSGEWFELQAREKRALLAEEEYLEGMRPMVERLMREMEREEVDPDPRARNGWA</sequence>
<dbReference type="InterPro" id="IPR038883">
    <property type="entry name" value="AN11006-like"/>
</dbReference>
<dbReference type="OrthoDB" id="3786918at2759"/>
<keyword evidence="2" id="KW-1185">Reference proteome</keyword>
<accession>A0A6A6EKW2</accession>
<dbReference type="PANTHER" id="PTHR42085:SF1">
    <property type="entry name" value="F-BOX DOMAIN-CONTAINING PROTEIN"/>
    <property type="match status" value="1"/>
</dbReference>
<dbReference type="Proteomes" id="UP000800200">
    <property type="component" value="Unassembled WGS sequence"/>
</dbReference>
<proteinExistence type="predicted"/>
<evidence type="ECO:0000313" key="2">
    <source>
        <dbReference type="Proteomes" id="UP000800200"/>
    </source>
</evidence>
<evidence type="ECO:0000313" key="1">
    <source>
        <dbReference type="EMBL" id="KAF2191582.1"/>
    </source>
</evidence>
<organism evidence="1 2">
    <name type="scientific">Zopfia rhizophila CBS 207.26</name>
    <dbReference type="NCBI Taxonomy" id="1314779"/>
    <lineage>
        <taxon>Eukaryota</taxon>
        <taxon>Fungi</taxon>
        <taxon>Dikarya</taxon>
        <taxon>Ascomycota</taxon>
        <taxon>Pezizomycotina</taxon>
        <taxon>Dothideomycetes</taxon>
        <taxon>Dothideomycetes incertae sedis</taxon>
        <taxon>Zopfiaceae</taxon>
        <taxon>Zopfia</taxon>
    </lineage>
</organism>
<dbReference type="EMBL" id="ML994617">
    <property type="protein sequence ID" value="KAF2191582.1"/>
    <property type="molecule type" value="Genomic_DNA"/>
</dbReference>
<protein>
    <submittedName>
        <fullName evidence="1">Uncharacterized protein</fullName>
    </submittedName>
</protein>
<name>A0A6A6EKW2_9PEZI</name>
<reference evidence="1" key="1">
    <citation type="journal article" date="2020" name="Stud. Mycol.">
        <title>101 Dothideomycetes genomes: a test case for predicting lifestyles and emergence of pathogens.</title>
        <authorList>
            <person name="Haridas S."/>
            <person name="Albert R."/>
            <person name="Binder M."/>
            <person name="Bloem J."/>
            <person name="Labutti K."/>
            <person name="Salamov A."/>
            <person name="Andreopoulos B."/>
            <person name="Baker S."/>
            <person name="Barry K."/>
            <person name="Bills G."/>
            <person name="Bluhm B."/>
            <person name="Cannon C."/>
            <person name="Castanera R."/>
            <person name="Culley D."/>
            <person name="Daum C."/>
            <person name="Ezra D."/>
            <person name="Gonzalez J."/>
            <person name="Henrissat B."/>
            <person name="Kuo A."/>
            <person name="Liang C."/>
            <person name="Lipzen A."/>
            <person name="Lutzoni F."/>
            <person name="Magnuson J."/>
            <person name="Mondo S."/>
            <person name="Nolan M."/>
            <person name="Ohm R."/>
            <person name="Pangilinan J."/>
            <person name="Park H.-J."/>
            <person name="Ramirez L."/>
            <person name="Alfaro M."/>
            <person name="Sun H."/>
            <person name="Tritt A."/>
            <person name="Yoshinaga Y."/>
            <person name="Zwiers L.-H."/>
            <person name="Turgeon B."/>
            <person name="Goodwin S."/>
            <person name="Spatafora J."/>
            <person name="Crous P."/>
            <person name="Grigoriev I."/>
        </authorList>
    </citation>
    <scope>NUCLEOTIDE SEQUENCE</scope>
    <source>
        <strain evidence="1">CBS 207.26</strain>
    </source>
</reference>
<gene>
    <name evidence="1" type="ORF">K469DRAFT_558543</name>
</gene>
<dbReference type="PANTHER" id="PTHR42085">
    <property type="entry name" value="F-BOX DOMAIN-CONTAINING PROTEIN"/>
    <property type="match status" value="1"/>
</dbReference>
<dbReference type="AlphaFoldDB" id="A0A6A6EKW2"/>